<protein>
    <submittedName>
        <fullName evidence="2">Uncharacterized protein</fullName>
    </submittedName>
</protein>
<dbReference type="RefSeq" id="WP_014928866.1">
    <property type="nucleotide sequence ID" value="NZ_NGFO01000029.1"/>
</dbReference>
<dbReference type="OrthoDB" id="4374955at2"/>
<proteinExistence type="predicted"/>
<feature type="region of interest" description="Disordered" evidence="1">
    <location>
        <begin position="1"/>
        <end position="32"/>
    </location>
</feature>
<reference evidence="2 3" key="1">
    <citation type="submission" date="2017-05" db="EMBL/GenBank/DDBJ databases">
        <title>Biotechnological potential of actinobacteria isolated from South African environments.</title>
        <authorList>
            <person name="Le Roes-Hill M."/>
            <person name="Prins A."/>
            <person name="Durrell K.A."/>
        </authorList>
    </citation>
    <scope>NUCLEOTIDE SEQUENCE [LARGE SCALE GENOMIC DNA]</scope>
    <source>
        <strain evidence="2">BS2</strain>
    </source>
</reference>
<evidence type="ECO:0000313" key="3">
    <source>
        <dbReference type="Proteomes" id="UP000194632"/>
    </source>
</evidence>
<dbReference type="AlphaFoldDB" id="A0A243Q7Z0"/>
<dbReference type="STRING" id="417102.CA982_20755"/>
<comment type="caution">
    <text evidence="2">The sequence shown here is derived from an EMBL/GenBank/DDBJ whole genome shotgun (WGS) entry which is preliminary data.</text>
</comment>
<accession>A0A243Q7Z0</accession>
<organism evidence="2 3">
    <name type="scientific">Gordonia lacunae</name>
    <dbReference type="NCBI Taxonomy" id="417102"/>
    <lineage>
        <taxon>Bacteria</taxon>
        <taxon>Bacillati</taxon>
        <taxon>Actinomycetota</taxon>
        <taxon>Actinomycetes</taxon>
        <taxon>Mycobacteriales</taxon>
        <taxon>Gordoniaceae</taxon>
        <taxon>Gordonia</taxon>
    </lineage>
</organism>
<name>A0A243Q7Z0_9ACTN</name>
<dbReference type="EMBL" id="NGFO01000029">
    <property type="protein sequence ID" value="OUC76678.1"/>
    <property type="molecule type" value="Genomic_DNA"/>
</dbReference>
<evidence type="ECO:0000256" key="1">
    <source>
        <dbReference type="SAM" id="MobiDB-lite"/>
    </source>
</evidence>
<sequence>MFSDSAIRPPFGGHASHNPGHPNRPINPQGGEPAWLSPIDLITAVTDPATSVVLTDENGCASTRWGMGNGLSITRLKEAYDERARCVLPGDRGYRLDANSVVLVVGSNGSLPDELLVGATYRDVFDDTLHTIDPFSLTAVRRGVFGDEHPLHWHLAACDRWTRAYRHGNEVTFG</sequence>
<dbReference type="Proteomes" id="UP000194632">
    <property type="component" value="Unassembled WGS sequence"/>
</dbReference>
<evidence type="ECO:0000313" key="2">
    <source>
        <dbReference type="EMBL" id="OUC76678.1"/>
    </source>
</evidence>
<gene>
    <name evidence="2" type="ORF">CA982_20755</name>
</gene>
<keyword evidence="3" id="KW-1185">Reference proteome</keyword>